<feature type="chain" id="PRO_5029659368" description="Transmembrane protein" evidence="2">
    <location>
        <begin position="24"/>
        <end position="651"/>
    </location>
</feature>
<comment type="caution">
    <text evidence="3">The sequence shown here is derived from an EMBL/GenBank/DDBJ whole genome shotgun (WGS) entry which is preliminary data.</text>
</comment>
<sequence length="651" mass="69136">MRGGCRWTLQLLLFLFLVSTVASAQVPADALSTVKVDIGFNGKWTAAFVAAAEFGDAVQSDVSAALGIQRAAAWFDAAPAVAADPGTVAVSFVVWSDPGIVANFLLRDAEWTATKAYYTEATTESVATPFVAHAFRVEAITVRFTGDGWGDTSALPEAKLSEGIITDVKAVEDVTGTPADLDAVLIGTVDRTSGASFHLEVVSAGIQNVTTLLSPASTYATLLEYYKHQTTLTDGALRDVSRTPASPIQQQYRTQMQMIFSGSWQLVLQSKELEVASTIQLILSGALAFQPSRVIIGNISKTVYPFNLNVSTYVVHSRGFNASTIPNLAAAANYSSLVRLYMTNGGDPSVTPVLLFSDLVASRPPTGTSAVPLVSTHQLVFSGTRWPTVLSSVTADVFKDALAGDLTKLVPYGPTTVNVLGYTVGAKNGCNARVMVDQQGDVQLIPVALNAFFKLAPSLPNTEELYNKHAGADGHEAIKVVSSLEKQPKRGSACTSRCVGISIMGGCLLVFSIVASIIFCVWRVFSRYVSPPKINSDLVRIPPEKNPFVSTVTLRGVADTAPSFTRNLSPTGAAGPMYPPLTAGVAPFGPMMSTSTASAPESRMTSYVAEQPNSSVVRQGNIIIPSSSGEKEFELIVMPRSEFERSHGSEP</sequence>
<feature type="signal peptide" evidence="2">
    <location>
        <begin position="1"/>
        <end position="23"/>
    </location>
</feature>
<reference evidence="3 4" key="1">
    <citation type="journal article" date="2019" name="Genome Biol. Evol.">
        <title>Nanopore Sequencing Significantly Improves Genome Assembly of the Protozoan Parasite Trypanosoma cruzi.</title>
        <authorList>
            <person name="Diaz-Viraque F."/>
            <person name="Pita S."/>
            <person name="Greif G."/>
            <person name="de Souza R.C.M."/>
            <person name="Iraola G."/>
            <person name="Robello C."/>
        </authorList>
    </citation>
    <scope>NUCLEOTIDE SEQUENCE [LARGE SCALE GENOMIC DNA]</scope>
    <source>
        <strain evidence="3 4">Berenice</strain>
    </source>
</reference>
<dbReference type="AlphaFoldDB" id="A0A7J6Y4I9"/>
<evidence type="ECO:0000313" key="4">
    <source>
        <dbReference type="Proteomes" id="UP000583944"/>
    </source>
</evidence>
<gene>
    <name evidence="3" type="ORF">ECC02_005400</name>
</gene>
<feature type="transmembrane region" description="Helical" evidence="1">
    <location>
        <begin position="499"/>
        <end position="525"/>
    </location>
</feature>
<dbReference type="EMBL" id="JABDHM010000036">
    <property type="protein sequence ID" value="KAF5221513.1"/>
    <property type="molecule type" value="Genomic_DNA"/>
</dbReference>
<organism evidence="3 4">
    <name type="scientific">Trypanosoma cruzi</name>
    <dbReference type="NCBI Taxonomy" id="5693"/>
    <lineage>
        <taxon>Eukaryota</taxon>
        <taxon>Discoba</taxon>
        <taxon>Euglenozoa</taxon>
        <taxon>Kinetoplastea</taxon>
        <taxon>Metakinetoplastina</taxon>
        <taxon>Trypanosomatida</taxon>
        <taxon>Trypanosomatidae</taxon>
        <taxon>Trypanosoma</taxon>
        <taxon>Schizotrypanum</taxon>
    </lineage>
</organism>
<evidence type="ECO:0008006" key="5">
    <source>
        <dbReference type="Google" id="ProtNLM"/>
    </source>
</evidence>
<dbReference type="Proteomes" id="UP000583944">
    <property type="component" value="Unassembled WGS sequence"/>
</dbReference>
<evidence type="ECO:0000256" key="2">
    <source>
        <dbReference type="SAM" id="SignalP"/>
    </source>
</evidence>
<keyword evidence="2" id="KW-0732">Signal</keyword>
<evidence type="ECO:0000256" key="1">
    <source>
        <dbReference type="SAM" id="Phobius"/>
    </source>
</evidence>
<proteinExistence type="predicted"/>
<protein>
    <recommendedName>
        <fullName evidence="5">Transmembrane protein</fullName>
    </recommendedName>
</protein>
<keyword evidence="1" id="KW-1133">Transmembrane helix</keyword>
<keyword evidence="1" id="KW-0472">Membrane</keyword>
<dbReference type="VEuPathDB" id="TriTrypDB:BCY84_02431"/>
<name>A0A7J6Y4I9_TRYCR</name>
<dbReference type="VEuPathDB" id="TriTrypDB:ECC02_005400"/>
<keyword evidence="1" id="KW-0812">Transmembrane</keyword>
<accession>A0A7J6Y4I9</accession>
<evidence type="ECO:0000313" key="3">
    <source>
        <dbReference type="EMBL" id="KAF5221513.1"/>
    </source>
</evidence>